<dbReference type="Proteomes" id="UP001519293">
    <property type="component" value="Unassembled WGS sequence"/>
</dbReference>
<organism evidence="1 2">
    <name type="scientific">Cytobacillus eiseniae</name>
    <dbReference type="NCBI Taxonomy" id="762947"/>
    <lineage>
        <taxon>Bacteria</taxon>
        <taxon>Bacillati</taxon>
        <taxon>Bacillota</taxon>
        <taxon>Bacilli</taxon>
        <taxon>Bacillales</taxon>
        <taxon>Bacillaceae</taxon>
        <taxon>Cytobacillus</taxon>
    </lineage>
</organism>
<dbReference type="RefSeq" id="WP_066397762.1">
    <property type="nucleotide sequence ID" value="NZ_JAGIKZ010000014.1"/>
</dbReference>
<dbReference type="InterPro" id="IPR003607">
    <property type="entry name" value="HD/PDEase_dom"/>
</dbReference>
<dbReference type="Gene3D" id="1.10.3210.10">
    <property type="entry name" value="Hypothetical protein af1432"/>
    <property type="match status" value="1"/>
</dbReference>
<dbReference type="EMBL" id="JAGIKZ010000014">
    <property type="protein sequence ID" value="MBP2242006.1"/>
    <property type="molecule type" value="Genomic_DNA"/>
</dbReference>
<dbReference type="SUPFAM" id="SSF109604">
    <property type="entry name" value="HD-domain/PDEase-like"/>
    <property type="match status" value="1"/>
</dbReference>
<comment type="caution">
    <text evidence="1">The sequence shown here is derived from an EMBL/GenBank/DDBJ whole genome shotgun (WGS) entry which is preliminary data.</text>
</comment>
<proteinExistence type="predicted"/>
<evidence type="ECO:0000313" key="1">
    <source>
        <dbReference type="EMBL" id="MBP2242006.1"/>
    </source>
</evidence>
<sequence length="345" mass="39433">MVQTEISFDLVGSALGEDIFSEQGILLLKKGTILKEIHVLLLQKYRFGTKVAMEQSSKSKPIQRKLQSAQPYQSIQSYISQTFQEFHQMKEIDLPELRKRYHSLIQLALEDIAILKVLHTKGEDLITLKSINVGILSAIIGKLLGLEKKDCYLLAEMGLFHEIGMIGMDGENEQTQIEKHTENGYKLLKLIPNINPLVPLSALLHHERMNGSGYPTNRKEGGIPYFVQIVSVADHFNDIYMNLHQEGDNPHFTSVYDLIEESQVNLLNPAIVLPFVRYLMRQNISEKVMLSNGEEAEIVFIHENEPYQPLVKMNGEYVDLRKESDIKLVHLIDQTPEDARNYHIV</sequence>
<name>A0ABS4RHX9_9BACI</name>
<accession>A0ABS4RHX9</accession>
<dbReference type="CDD" id="cd00077">
    <property type="entry name" value="HDc"/>
    <property type="match status" value="1"/>
</dbReference>
<keyword evidence="2" id="KW-1185">Reference proteome</keyword>
<dbReference type="Pfam" id="PF13487">
    <property type="entry name" value="HD_5"/>
    <property type="match status" value="1"/>
</dbReference>
<evidence type="ECO:0000313" key="2">
    <source>
        <dbReference type="Proteomes" id="UP001519293"/>
    </source>
</evidence>
<gene>
    <name evidence="1" type="ORF">J2Z40_002579</name>
</gene>
<reference evidence="1 2" key="1">
    <citation type="submission" date="2021-03" db="EMBL/GenBank/DDBJ databases">
        <title>Genomic Encyclopedia of Type Strains, Phase IV (KMG-IV): sequencing the most valuable type-strain genomes for metagenomic binning, comparative biology and taxonomic classification.</title>
        <authorList>
            <person name="Goeker M."/>
        </authorList>
    </citation>
    <scope>NUCLEOTIDE SEQUENCE [LARGE SCALE GENOMIC DNA]</scope>
    <source>
        <strain evidence="1 2">DSM 26675</strain>
    </source>
</reference>
<protein>
    <submittedName>
        <fullName evidence="1">HD-GYP domain-containing protein (C-di-GMP phosphodiesterase class II)</fullName>
    </submittedName>
</protein>
<dbReference type="PANTHER" id="PTHR43155:SF2">
    <property type="entry name" value="CYCLIC DI-GMP PHOSPHODIESTERASE PA4108"/>
    <property type="match status" value="1"/>
</dbReference>
<dbReference type="PANTHER" id="PTHR43155">
    <property type="entry name" value="CYCLIC DI-GMP PHOSPHODIESTERASE PA4108-RELATED"/>
    <property type="match status" value="1"/>
</dbReference>